<feature type="non-terminal residue" evidence="1">
    <location>
        <position position="24"/>
    </location>
</feature>
<sequence length="24" mass="2585">MAQPGDNINTFPVVPAVWLGDMVI</sequence>
<protein>
    <submittedName>
        <fullName evidence="1">Uncharacterized protein</fullName>
    </submittedName>
</protein>
<evidence type="ECO:0000313" key="1">
    <source>
        <dbReference type="EMBL" id="KKL12455.1"/>
    </source>
</evidence>
<organism evidence="1">
    <name type="scientific">marine sediment metagenome</name>
    <dbReference type="NCBI Taxonomy" id="412755"/>
    <lineage>
        <taxon>unclassified sequences</taxon>
        <taxon>metagenomes</taxon>
        <taxon>ecological metagenomes</taxon>
    </lineage>
</organism>
<reference evidence="1" key="1">
    <citation type="journal article" date="2015" name="Nature">
        <title>Complex archaea that bridge the gap between prokaryotes and eukaryotes.</title>
        <authorList>
            <person name="Spang A."/>
            <person name="Saw J.H."/>
            <person name="Jorgensen S.L."/>
            <person name="Zaremba-Niedzwiedzka K."/>
            <person name="Martijn J."/>
            <person name="Lind A.E."/>
            <person name="van Eijk R."/>
            <person name="Schleper C."/>
            <person name="Guy L."/>
            <person name="Ettema T.J."/>
        </authorList>
    </citation>
    <scope>NUCLEOTIDE SEQUENCE</scope>
</reference>
<dbReference type="AlphaFoldDB" id="A0A0F9ASN0"/>
<proteinExistence type="predicted"/>
<comment type="caution">
    <text evidence="1">The sequence shown here is derived from an EMBL/GenBank/DDBJ whole genome shotgun (WGS) entry which is preliminary data.</text>
</comment>
<gene>
    <name evidence="1" type="ORF">LCGC14_2535610</name>
</gene>
<dbReference type="EMBL" id="LAZR01041251">
    <property type="protein sequence ID" value="KKL12455.1"/>
    <property type="molecule type" value="Genomic_DNA"/>
</dbReference>
<name>A0A0F9ASN0_9ZZZZ</name>
<accession>A0A0F9ASN0</accession>